<name>A0AAN4UAX1_9ENTE</name>
<dbReference type="InterPro" id="IPR051599">
    <property type="entry name" value="Cell_Envelope_Assoc"/>
</dbReference>
<dbReference type="Proteomes" id="UP000886597">
    <property type="component" value="Unassembled WGS sequence"/>
</dbReference>
<dbReference type="RefSeq" id="WP_202583775.1">
    <property type="nucleotide sequence ID" value="NZ_BKBO01000012.1"/>
</dbReference>
<gene>
    <name evidence="2" type="ORF">TK11N_09870</name>
    <name evidence="3" type="ORF">TK2N_10510</name>
</gene>
<dbReference type="InterPro" id="IPR003848">
    <property type="entry name" value="DUF218"/>
</dbReference>
<dbReference type="InterPro" id="IPR014729">
    <property type="entry name" value="Rossmann-like_a/b/a_fold"/>
</dbReference>
<accession>A0AAN4UAX1</accession>
<dbReference type="EMBL" id="BKBQ01000013">
    <property type="protein sequence ID" value="GEQ54207.1"/>
    <property type="molecule type" value="Genomic_DNA"/>
</dbReference>
<proteinExistence type="predicted"/>
<dbReference type="CDD" id="cd06259">
    <property type="entry name" value="YdcF-like"/>
    <property type="match status" value="1"/>
</dbReference>
<dbReference type="PANTHER" id="PTHR30336:SF4">
    <property type="entry name" value="ENVELOPE BIOGENESIS FACTOR ELYC"/>
    <property type="match status" value="1"/>
</dbReference>
<dbReference type="Gene3D" id="3.40.50.620">
    <property type="entry name" value="HUPs"/>
    <property type="match status" value="1"/>
</dbReference>
<reference evidence="3" key="1">
    <citation type="submission" date="2019-08" db="EMBL/GenBank/DDBJ databases">
        <authorList>
            <person name="Ishikawa M."/>
            <person name="Suzuki T."/>
            <person name="Matsutani M."/>
        </authorList>
    </citation>
    <scope>NUCLEOTIDE SEQUENCE</scope>
    <source>
        <strain evidence="3">7C1</strain>
        <strain evidence="2">8C4</strain>
    </source>
</reference>
<evidence type="ECO:0000259" key="1">
    <source>
        <dbReference type="Pfam" id="PF02698"/>
    </source>
</evidence>
<dbReference type="GO" id="GO:0000270">
    <property type="term" value="P:peptidoglycan metabolic process"/>
    <property type="evidence" value="ECO:0007669"/>
    <property type="project" value="TreeGrafter"/>
</dbReference>
<evidence type="ECO:0000313" key="4">
    <source>
        <dbReference type="Proteomes" id="UP000886597"/>
    </source>
</evidence>
<dbReference type="Proteomes" id="UP000886607">
    <property type="component" value="Unassembled WGS sequence"/>
</dbReference>
<reference evidence="3" key="2">
    <citation type="journal article" date="2020" name="Int. Dairy J.">
        <title>Lactic acid bacterial diversity in Brie cheese focusing on salt concentration and pH of isolation medium and characterisation of halophilic and alkaliphilic lactic acid bacterial isolates.</title>
        <authorList>
            <person name="Unno R."/>
            <person name="Matsutani M."/>
            <person name="Suzuki T."/>
            <person name="Kodama K."/>
            <person name="Matsushita H."/>
            <person name="Yamasato K."/>
            <person name="Koizumi Y."/>
            <person name="Ishikawa M."/>
        </authorList>
    </citation>
    <scope>NUCLEOTIDE SEQUENCE</scope>
    <source>
        <strain evidence="3">7C1</strain>
        <strain evidence="2">8C4</strain>
    </source>
</reference>
<evidence type="ECO:0000313" key="3">
    <source>
        <dbReference type="EMBL" id="GEQ54207.1"/>
    </source>
</evidence>
<feature type="domain" description="DUF218" evidence="1">
    <location>
        <begin position="4"/>
        <end position="116"/>
    </location>
</feature>
<sequence length="152" mass="17428">MKEQAIIVLGYPVKSLEHLLQRRLQLAQKDAEKNQINCIIVSGKGREGINEAEYMANWLVANGYEGQIIKERDSWDTIENLRFCNEICIKNYISSVKIITSWFHLSRVNLLAEHLLNVPFSLLGAPGGSVELLKEEYEVIKTLQKEIEEDKL</sequence>
<dbReference type="GO" id="GO:0043164">
    <property type="term" value="P:Gram-negative-bacterium-type cell wall biogenesis"/>
    <property type="evidence" value="ECO:0007669"/>
    <property type="project" value="TreeGrafter"/>
</dbReference>
<dbReference type="AlphaFoldDB" id="A0AAN4UAX1"/>
<dbReference type="EMBL" id="BKBO01000012">
    <property type="protein sequence ID" value="GEQ49135.1"/>
    <property type="molecule type" value="Genomic_DNA"/>
</dbReference>
<protein>
    <recommendedName>
        <fullName evidence="1">DUF218 domain-containing protein</fullName>
    </recommendedName>
</protein>
<organism evidence="3 4">
    <name type="scientific">Tetragenococcus koreensis</name>
    <dbReference type="NCBI Taxonomy" id="290335"/>
    <lineage>
        <taxon>Bacteria</taxon>
        <taxon>Bacillati</taxon>
        <taxon>Bacillota</taxon>
        <taxon>Bacilli</taxon>
        <taxon>Lactobacillales</taxon>
        <taxon>Enterococcaceae</taxon>
        <taxon>Tetragenococcus</taxon>
    </lineage>
</organism>
<comment type="caution">
    <text evidence="3">The sequence shown here is derived from an EMBL/GenBank/DDBJ whole genome shotgun (WGS) entry which is preliminary data.</text>
</comment>
<evidence type="ECO:0000313" key="2">
    <source>
        <dbReference type="EMBL" id="GEQ49135.1"/>
    </source>
</evidence>
<dbReference type="GO" id="GO:0005886">
    <property type="term" value="C:plasma membrane"/>
    <property type="evidence" value="ECO:0007669"/>
    <property type="project" value="TreeGrafter"/>
</dbReference>
<dbReference type="PANTHER" id="PTHR30336">
    <property type="entry name" value="INNER MEMBRANE PROTEIN, PROBABLE PERMEASE"/>
    <property type="match status" value="1"/>
</dbReference>
<evidence type="ECO:0000313" key="5">
    <source>
        <dbReference type="Proteomes" id="UP000886607"/>
    </source>
</evidence>
<dbReference type="Pfam" id="PF02698">
    <property type="entry name" value="DUF218"/>
    <property type="match status" value="1"/>
</dbReference>
<keyword evidence="5" id="KW-1185">Reference proteome</keyword>